<dbReference type="KEGG" id="vg:80536946"/>
<evidence type="ECO:0000313" key="3">
    <source>
        <dbReference type="Proteomes" id="UP000828786"/>
    </source>
</evidence>
<evidence type="ECO:0000256" key="1">
    <source>
        <dbReference type="SAM" id="MobiDB-lite"/>
    </source>
</evidence>
<dbReference type="EMBL" id="MG989243">
    <property type="protein sequence ID" value="QBM10905.1"/>
    <property type="molecule type" value="Genomic_DNA"/>
</dbReference>
<proteinExistence type="predicted"/>
<dbReference type="InterPro" id="IPR010447">
    <property type="entry name" value="Herpes_IR6"/>
</dbReference>
<dbReference type="RefSeq" id="YP_010798697.1">
    <property type="nucleotide sequence ID" value="NC_076509.1"/>
</dbReference>
<dbReference type="Proteomes" id="UP000828786">
    <property type="component" value="Segment"/>
</dbReference>
<feature type="region of interest" description="Disordered" evidence="1">
    <location>
        <begin position="204"/>
        <end position="228"/>
    </location>
</feature>
<sequence>MHRPELPSRVVIATAPAETDAGLGWPSWRLFKACRNEHEDGLYAMLPPDYFPVYPSSKPLLVKVPTDEPGAVAEAARDGAVRFECVPAPRRPLQFFRQLYDGTFVRLPHGFPDECYEGEAPPADRFYLAADVDPLALAPEEMGRCFARLPEAFQRELRRRAPRPAALPLPHLRYVLRAGAERPVDGRLTEDCFERVDTRLLRLERRPAERGGGGGGPVRARSRASALR</sequence>
<protein>
    <submittedName>
        <fullName evidence="2">16.1 kDa protein</fullName>
    </submittedName>
</protein>
<reference evidence="2 3" key="1">
    <citation type="submission" date="2018-02" db="EMBL/GenBank/DDBJ databases">
        <title>A novel caprine herpesvirus isolated from goats in China.</title>
        <authorList>
            <person name="Hao F."/>
            <person name="Mao L."/>
            <person name="Li W."/>
        </authorList>
    </citation>
    <scope>NUCLEOTIDE SEQUENCE [LARGE SCALE GENOMIC DNA]</scope>
    <source>
        <strain evidence="2 3">JSHA1405</strain>
    </source>
</reference>
<accession>A0AAE6CZS0</accession>
<keyword evidence="3" id="KW-1185">Reference proteome</keyword>
<name>A0AAE6CZS0_9ALPH</name>
<dbReference type="Pfam" id="PF06307">
    <property type="entry name" value="Herpes_IR6"/>
    <property type="match status" value="1"/>
</dbReference>
<gene>
    <name evidence="2" type="primary">US2</name>
</gene>
<organism evidence="2 3">
    <name type="scientific">Caprine alphaherpesvirus 1</name>
    <dbReference type="NCBI Taxonomy" id="39944"/>
    <lineage>
        <taxon>Viruses</taxon>
        <taxon>Duplodnaviria</taxon>
        <taxon>Heunggongvirae</taxon>
        <taxon>Peploviricota</taxon>
        <taxon>Herviviricetes</taxon>
        <taxon>Herpesvirales</taxon>
        <taxon>Orthoherpesviridae</taxon>
        <taxon>Alphaherpesvirinae</taxon>
        <taxon>Varicellovirus</taxon>
        <taxon>Varicellovirus caprinealpha1</taxon>
    </lineage>
</organism>
<dbReference type="GeneID" id="80536946"/>
<evidence type="ECO:0000313" key="2">
    <source>
        <dbReference type="EMBL" id="QBM10905.1"/>
    </source>
</evidence>